<dbReference type="EMBL" id="LT629695">
    <property type="protein sequence ID" value="SDH20199.1"/>
    <property type="molecule type" value="Genomic_DNA"/>
</dbReference>
<dbReference type="Proteomes" id="UP000198822">
    <property type="component" value="Chromosome I"/>
</dbReference>
<dbReference type="GO" id="GO:0008897">
    <property type="term" value="F:holo-[acyl-carrier-protein] synthase activity"/>
    <property type="evidence" value="ECO:0007669"/>
    <property type="project" value="InterPro"/>
</dbReference>
<dbReference type="OrthoDB" id="190168at2"/>
<name>A0A1G8AH41_9MICO</name>
<dbReference type="InterPro" id="IPR008278">
    <property type="entry name" value="4-PPantetheinyl_Trfase_dom"/>
</dbReference>
<dbReference type="RefSeq" id="WP_092501938.1">
    <property type="nucleotide sequence ID" value="NZ_LT629695.1"/>
</dbReference>
<evidence type="ECO:0000256" key="1">
    <source>
        <dbReference type="ARBA" id="ARBA00022679"/>
    </source>
</evidence>
<keyword evidence="1 3" id="KW-0808">Transferase</keyword>
<accession>A0A1G8AH41</accession>
<reference evidence="4" key="1">
    <citation type="submission" date="2016-10" db="EMBL/GenBank/DDBJ databases">
        <authorList>
            <person name="Varghese N."/>
            <person name="Submissions S."/>
        </authorList>
    </citation>
    <scope>NUCLEOTIDE SEQUENCE [LARGE SCALE GENOMIC DNA]</scope>
    <source>
        <strain evidence="4">DSM 22002</strain>
    </source>
</reference>
<dbReference type="Pfam" id="PF01648">
    <property type="entry name" value="ACPS"/>
    <property type="match status" value="1"/>
</dbReference>
<dbReference type="SUPFAM" id="SSF56214">
    <property type="entry name" value="4'-phosphopantetheinyl transferase"/>
    <property type="match status" value="2"/>
</dbReference>
<keyword evidence="4" id="KW-1185">Reference proteome</keyword>
<organism evidence="3 4">
    <name type="scientific">Agrococcus jejuensis</name>
    <dbReference type="NCBI Taxonomy" id="399736"/>
    <lineage>
        <taxon>Bacteria</taxon>
        <taxon>Bacillati</taxon>
        <taxon>Actinomycetota</taxon>
        <taxon>Actinomycetes</taxon>
        <taxon>Micrococcales</taxon>
        <taxon>Microbacteriaceae</taxon>
        <taxon>Agrococcus</taxon>
    </lineage>
</organism>
<dbReference type="InterPro" id="IPR037143">
    <property type="entry name" value="4-PPantetheinyl_Trfase_dom_sf"/>
</dbReference>
<dbReference type="AlphaFoldDB" id="A0A1G8AH41"/>
<proteinExistence type="predicted"/>
<feature type="domain" description="4'-phosphopantetheinyl transferase" evidence="2">
    <location>
        <begin position="121"/>
        <end position="181"/>
    </location>
</feature>
<evidence type="ECO:0000259" key="2">
    <source>
        <dbReference type="Pfam" id="PF01648"/>
    </source>
</evidence>
<dbReference type="STRING" id="399736.SAMN04489720_0379"/>
<protein>
    <submittedName>
        <fullName evidence="3">4'-phosphopantetheinyl transferase</fullName>
    </submittedName>
</protein>
<dbReference type="GO" id="GO:0000287">
    <property type="term" value="F:magnesium ion binding"/>
    <property type="evidence" value="ECO:0007669"/>
    <property type="project" value="InterPro"/>
</dbReference>
<sequence>MIDVLAASVDDVHALADRLGHAVPGSGLGAERLVSDRDRVAAGARLRAEDSRRTLAGRAALRMLLAARVGVPTSDAAALAIDRTCTQCGEQHGQPRVDGLSVSSSTSGTHVLVAVGDADARVGVDVEVVPEELWTGFDAYALHPDERGSMPDGADGVSQRIRAWAQKEAVLKSVGLGLRAAPARLRISAVETPGAWPSGAGMLDPGAWRPVATTEVRDAAGSWVTSLDGADDAWWMLAAATPQPIRRWTLDDLAAAHPSAA</sequence>
<gene>
    <name evidence="3" type="ORF">SAMN04489720_0379</name>
</gene>
<evidence type="ECO:0000313" key="3">
    <source>
        <dbReference type="EMBL" id="SDH20199.1"/>
    </source>
</evidence>
<dbReference type="Gene3D" id="3.90.470.20">
    <property type="entry name" value="4'-phosphopantetheinyl transferase domain"/>
    <property type="match status" value="1"/>
</dbReference>
<evidence type="ECO:0000313" key="4">
    <source>
        <dbReference type="Proteomes" id="UP000198822"/>
    </source>
</evidence>